<comment type="caution">
    <text evidence="1">The sequence shown here is derived from an EMBL/GenBank/DDBJ whole genome shotgun (WGS) entry which is preliminary data.</text>
</comment>
<organism evidence="1 2">
    <name type="scientific">Methylobacterium hispanicum</name>
    <dbReference type="NCBI Taxonomy" id="270350"/>
    <lineage>
        <taxon>Bacteria</taxon>
        <taxon>Pseudomonadati</taxon>
        <taxon>Pseudomonadota</taxon>
        <taxon>Alphaproteobacteria</taxon>
        <taxon>Hyphomicrobiales</taxon>
        <taxon>Methylobacteriaceae</taxon>
        <taxon>Methylobacterium</taxon>
    </lineage>
</organism>
<evidence type="ECO:0008006" key="3">
    <source>
        <dbReference type="Google" id="ProtNLM"/>
    </source>
</evidence>
<gene>
    <name evidence="1" type="ORF">BHAOGJBA_0454</name>
</gene>
<dbReference type="Proteomes" id="UP001055247">
    <property type="component" value="Unassembled WGS sequence"/>
</dbReference>
<reference evidence="1" key="2">
    <citation type="submission" date="2021-08" db="EMBL/GenBank/DDBJ databases">
        <authorList>
            <person name="Tani A."/>
            <person name="Ola A."/>
            <person name="Ogura Y."/>
            <person name="Katsura K."/>
            <person name="Hayashi T."/>
        </authorList>
    </citation>
    <scope>NUCLEOTIDE SEQUENCE</scope>
    <source>
        <strain evidence="1">DSM 16372</strain>
    </source>
</reference>
<dbReference type="AlphaFoldDB" id="A0AAV4ZGG0"/>
<proteinExistence type="predicted"/>
<name>A0AAV4ZGG0_9HYPH</name>
<evidence type="ECO:0000313" key="1">
    <source>
        <dbReference type="EMBL" id="GJD86955.1"/>
    </source>
</evidence>
<protein>
    <recommendedName>
        <fullName evidence="3">Flagellar basal-body protein FlbY</fullName>
    </recommendedName>
</protein>
<sequence>MGRPVAEGAATGAVPPLPRVADRGGAEALVASVSEAMRALEALLSDESGAVGAGRLRQGLADPARKSALAAAYVLRLEAVKANAVALARFAPEGLERLRAEHRGFTAAVERNQAVLGTARSVSETLIKSLADDLGRAATPTTYGKPSIAPSPYGRGVRSGPLVLSRSL</sequence>
<dbReference type="EMBL" id="BPQO01000002">
    <property type="protein sequence ID" value="GJD86955.1"/>
    <property type="molecule type" value="Genomic_DNA"/>
</dbReference>
<reference evidence="1" key="1">
    <citation type="journal article" date="2016" name="Front. Microbiol.">
        <title>Genome Sequence of the Piezophilic, Mesophilic Sulfate-Reducing Bacterium Desulfovibrio indicus J2T.</title>
        <authorList>
            <person name="Cao J."/>
            <person name="Maignien L."/>
            <person name="Shao Z."/>
            <person name="Alain K."/>
            <person name="Jebbar M."/>
        </authorList>
    </citation>
    <scope>NUCLEOTIDE SEQUENCE</scope>
    <source>
        <strain evidence="1">DSM 16372</strain>
    </source>
</reference>
<evidence type="ECO:0000313" key="2">
    <source>
        <dbReference type="Proteomes" id="UP001055247"/>
    </source>
</evidence>
<keyword evidence="2" id="KW-1185">Reference proteome</keyword>
<accession>A0AAV4ZGG0</accession>